<feature type="compositionally biased region" description="Basic and acidic residues" evidence="1">
    <location>
        <begin position="429"/>
        <end position="442"/>
    </location>
</feature>
<dbReference type="Proteomes" id="UP000693738">
    <property type="component" value="Unassembled WGS sequence"/>
</dbReference>
<feature type="region of interest" description="Disordered" evidence="1">
    <location>
        <begin position="369"/>
        <end position="530"/>
    </location>
</feature>
<feature type="region of interest" description="Disordered" evidence="1">
    <location>
        <begin position="750"/>
        <end position="893"/>
    </location>
</feature>
<accession>A0A8J2IQA1</accession>
<feature type="compositionally biased region" description="Basic residues" evidence="1">
    <location>
        <begin position="838"/>
        <end position="853"/>
    </location>
</feature>
<feature type="compositionally biased region" description="Low complexity" evidence="1">
    <location>
        <begin position="863"/>
        <end position="872"/>
    </location>
</feature>
<dbReference type="AlphaFoldDB" id="A0A8J2IQA1"/>
<name>A0A8J2IQA1_FUSEQ</name>
<evidence type="ECO:0000313" key="2">
    <source>
        <dbReference type="EMBL" id="CAG7559366.1"/>
    </source>
</evidence>
<feature type="region of interest" description="Disordered" evidence="1">
    <location>
        <begin position="160"/>
        <end position="216"/>
    </location>
</feature>
<evidence type="ECO:0000256" key="1">
    <source>
        <dbReference type="SAM" id="MobiDB-lite"/>
    </source>
</evidence>
<feature type="compositionally biased region" description="Basic and acidic residues" evidence="1">
    <location>
        <begin position="792"/>
        <end position="803"/>
    </location>
</feature>
<feature type="compositionally biased region" description="Basic and acidic residues" evidence="1">
    <location>
        <begin position="759"/>
        <end position="779"/>
    </location>
</feature>
<comment type="caution">
    <text evidence="2">The sequence shown here is derived from an EMBL/GenBank/DDBJ whole genome shotgun (WGS) entry which is preliminary data.</text>
</comment>
<feature type="compositionally biased region" description="Pro residues" evidence="1">
    <location>
        <begin position="506"/>
        <end position="519"/>
    </location>
</feature>
<feature type="compositionally biased region" description="Polar residues" evidence="1">
    <location>
        <begin position="883"/>
        <end position="893"/>
    </location>
</feature>
<feature type="compositionally biased region" description="Low complexity" evidence="1">
    <location>
        <begin position="520"/>
        <end position="530"/>
    </location>
</feature>
<dbReference type="EMBL" id="CAJSTJ010000129">
    <property type="protein sequence ID" value="CAG7559366.1"/>
    <property type="molecule type" value="Genomic_DNA"/>
</dbReference>
<feature type="compositionally biased region" description="Polar residues" evidence="1">
    <location>
        <begin position="160"/>
        <end position="175"/>
    </location>
</feature>
<proteinExistence type="predicted"/>
<feature type="compositionally biased region" description="Basic and acidic residues" evidence="1">
    <location>
        <begin position="451"/>
        <end position="460"/>
    </location>
</feature>
<organism evidence="2 3">
    <name type="scientific">Fusarium equiseti</name>
    <name type="common">Fusarium scirpi</name>
    <dbReference type="NCBI Taxonomy" id="61235"/>
    <lineage>
        <taxon>Eukaryota</taxon>
        <taxon>Fungi</taxon>
        <taxon>Dikarya</taxon>
        <taxon>Ascomycota</taxon>
        <taxon>Pezizomycotina</taxon>
        <taxon>Sordariomycetes</taxon>
        <taxon>Hypocreomycetidae</taxon>
        <taxon>Hypocreales</taxon>
        <taxon>Nectriaceae</taxon>
        <taxon>Fusarium</taxon>
        <taxon>Fusarium incarnatum-equiseti species complex</taxon>
    </lineage>
</organism>
<evidence type="ECO:0008006" key="4">
    <source>
        <dbReference type="Google" id="ProtNLM"/>
    </source>
</evidence>
<protein>
    <recommendedName>
        <fullName evidence="4">Fungal N-terminal domain-containing protein</fullName>
    </recommendedName>
</protein>
<feature type="compositionally biased region" description="Pro residues" evidence="1">
    <location>
        <begin position="813"/>
        <end position="822"/>
    </location>
</feature>
<gene>
    <name evidence="2" type="ORF">FEQUK3_LOCUS5068</name>
</gene>
<sequence length="893" mass="99335">MDPLSIIAGVAGIATAGTQLSHTLYRIIRAARNAPRDMDRIAREMLCLTDTLDHLRDILKIGQPYSKPSYFDAINRVMKNIQATQDEISNIVADKTIRARLTWHNKATGFLSDIGNHKVTLTLQISILSTAILVKSNTGPSSSHERSENRFRLQAESLVQAGQSSLQGDTSQHQISHPPRGRAPSPPVRTTKELPSPVLESEVPGHAHPDELYGESSTIRDDLSVSEEAVGEMNSALVIGSKVATNKGKEKELGQDEPHRTIAGFDPLSGGQVAQFGRKFHIKGDAATFLYKLVFLNEIPAHAASIFSDGTTESGRCEDSTASSGYVHETWEEDEVGSPAKCVYRNFQEPGRVVNQLLLDWTSLSQSEIASGNADSHTTTTSTPSRPSRSAYVESDDESEEEYRVFRQGDNGSWRAEKKEKPSSTAAQKGEDTEIPNLDRLRQRFLRKSRQGQDEPRMPAHEPLTTRVEYEQPTVRRDPERFPDNPIYQQQRNYSRPIMRPRPRLLTPPPPPSTLPPQDAPSSPSPQGAPIWIPPKPKFQKPHVVVLPPVDMADSEIGPMTPELDVSSCLNMSIVRQNDDIIWNLDEFVTKNGIPGKAIMGSLVGDKSARNPHGTDLAHTLIQGQNMPMVYIRGNGLGETWFMNEQPVFLQFFHCGYLPQFYPAKETDVTAMEKEYVSVGKEWASFEALSQLGLSVKGREEGRVLLDPSTTWSMVKELAMTTLQLISMRQRRLFTSTFYNSMSTFRQKHCGEVTQPSFRKSDSTTEPKPDLDLTSEKPDVLSFLVKDEDDSGETKVEKQETQRLRPQISITPPTTPQETPPPELDKSDVGSTESSRSRISRLVKRYTLGRRQSHLSPALYHYSSKNSESSQLSEDDGKRPVTPTDSGIGSSVD</sequence>
<evidence type="ECO:0000313" key="3">
    <source>
        <dbReference type="Proteomes" id="UP000693738"/>
    </source>
</evidence>
<feature type="compositionally biased region" description="Low complexity" evidence="1">
    <location>
        <begin position="376"/>
        <end position="390"/>
    </location>
</feature>
<feature type="compositionally biased region" description="Basic and acidic residues" evidence="1">
    <location>
        <begin position="468"/>
        <end position="483"/>
    </location>
</feature>
<reference evidence="2" key="1">
    <citation type="submission" date="2021-05" db="EMBL/GenBank/DDBJ databases">
        <authorList>
            <person name="Khan N."/>
        </authorList>
    </citation>
    <scope>NUCLEOTIDE SEQUENCE</scope>
</reference>